<dbReference type="GeneID" id="54423172"/>
<dbReference type="InterPro" id="IPR011047">
    <property type="entry name" value="Quinoprotein_ADH-like_sf"/>
</dbReference>
<dbReference type="InterPro" id="IPR001810">
    <property type="entry name" value="F-box_dom"/>
</dbReference>
<evidence type="ECO:0000313" key="4">
    <source>
        <dbReference type="RefSeq" id="XP_033531651.1"/>
    </source>
</evidence>
<dbReference type="PROSITE" id="PS50181">
    <property type="entry name" value="FBOX"/>
    <property type="match status" value="1"/>
</dbReference>
<proteinExistence type="predicted"/>
<sequence>MKRDLEDASDQPVRKRVRQVDRISSLSDEVLVRILSFLPIESLIHTQNISRKFNRIGGDSQLWKALYYDRFVRPRASRIPNLKESERVSEQLHFSSKISKWLDEENLVKRGTETNWKRQYKLRHNWAKGTCNVAELEVSEEPPVPSLLVRFHKGVIYTVDSVGGLRAFSAKTRQRLLACYNLQDEERNPPTAIAVDAQDTQDGAHRITIGFQNGRFSVYEHSIRSSTLSPVYTHPPSSNGAITAVALSLPFILTLSSTHLLSLYRFPSPSPLSSPHLLHSFTSQTVSPPVSLSLRQSPTLLTASIAYPVSSPFLPWKSGLQELRLSLTGVLLSSRTAVAHPRAGESSVTPSIPRLVRHSRPTALSYSHPYLLMAHPENTLTLSMVTSTPEGLAISAGRVLWGHLSAVTAAHVSPKGRAVSVGRGEEGEVRVWELEGFGGPRGAEDATSVIVDPGVEGPEEMCPVTAARYNRVQLWLGHVPQPGWVGFDEENVVVWKGREEGGQKVLIYNFA</sequence>
<organism evidence="2">
    <name type="scientific">Eremomyces bilateralis CBS 781.70</name>
    <dbReference type="NCBI Taxonomy" id="1392243"/>
    <lineage>
        <taxon>Eukaryota</taxon>
        <taxon>Fungi</taxon>
        <taxon>Dikarya</taxon>
        <taxon>Ascomycota</taxon>
        <taxon>Pezizomycotina</taxon>
        <taxon>Dothideomycetes</taxon>
        <taxon>Dothideomycetes incertae sedis</taxon>
        <taxon>Eremomycetales</taxon>
        <taxon>Eremomycetaceae</taxon>
        <taxon>Eremomyces</taxon>
    </lineage>
</organism>
<dbReference type="SUPFAM" id="SSF81383">
    <property type="entry name" value="F-box domain"/>
    <property type="match status" value="1"/>
</dbReference>
<dbReference type="Pfam" id="PF25499">
    <property type="entry name" value="Beta-prop_pof12"/>
    <property type="match status" value="1"/>
</dbReference>
<accession>A0A6G1FWG2</accession>
<evidence type="ECO:0000313" key="3">
    <source>
        <dbReference type="Proteomes" id="UP000504638"/>
    </source>
</evidence>
<name>A0A6G1FWG2_9PEZI</name>
<reference evidence="2 4" key="1">
    <citation type="submission" date="2020-01" db="EMBL/GenBank/DDBJ databases">
        <authorList>
            <consortium name="DOE Joint Genome Institute"/>
            <person name="Haridas S."/>
            <person name="Albert R."/>
            <person name="Binder M."/>
            <person name="Bloem J."/>
            <person name="Labutti K."/>
            <person name="Salamov A."/>
            <person name="Andreopoulos B."/>
            <person name="Baker S.E."/>
            <person name="Barry K."/>
            <person name="Bills G."/>
            <person name="Bluhm B.H."/>
            <person name="Cannon C."/>
            <person name="Castanera R."/>
            <person name="Culley D.E."/>
            <person name="Daum C."/>
            <person name="Ezra D."/>
            <person name="Gonzalez J.B."/>
            <person name="Henrissat B."/>
            <person name="Kuo A."/>
            <person name="Liang C."/>
            <person name="Lipzen A."/>
            <person name="Lutzoni F."/>
            <person name="Magnuson J."/>
            <person name="Mondo S."/>
            <person name="Nolan M."/>
            <person name="Ohm R."/>
            <person name="Pangilinan J."/>
            <person name="Park H.-J."/>
            <person name="Ramirez L."/>
            <person name="Alfaro M."/>
            <person name="Sun H."/>
            <person name="Tritt A."/>
            <person name="Yoshinaga Y."/>
            <person name="Zwiers L.-H."/>
            <person name="Turgeon B.G."/>
            <person name="Goodwin S.B."/>
            <person name="Spatafora J.W."/>
            <person name="Crous P.W."/>
            <person name="Grigoriev I.V."/>
        </authorList>
    </citation>
    <scope>NUCLEOTIDE SEQUENCE</scope>
    <source>
        <strain evidence="2 4">CBS 781.70</strain>
    </source>
</reference>
<dbReference type="Gene3D" id="1.20.1280.50">
    <property type="match status" value="1"/>
</dbReference>
<dbReference type="Gene3D" id="2.130.10.10">
    <property type="entry name" value="YVTN repeat-like/Quinoprotein amine dehydrogenase"/>
    <property type="match status" value="1"/>
</dbReference>
<dbReference type="InterPro" id="IPR036047">
    <property type="entry name" value="F-box-like_dom_sf"/>
</dbReference>
<gene>
    <name evidence="2 4" type="ORF">P152DRAFT_508898</name>
</gene>
<dbReference type="SUPFAM" id="SSF50998">
    <property type="entry name" value="Quinoprotein alcohol dehydrogenase-like"/>
    <property type="match status" value="1"/>
</dbReference>
<keyword evidence="3" id="KW-1185">Reference proteome</keyword>
<dbReference type="EMBL" id="ML975168">
    <property type="protein sequence ID" value="KAF1810020.1"/>
    <property type="molecule type" value="Genomic_DNA"/>
</dbReference>
<evidence type="ECO:0000259" key="1">
    <source>
        <dbReference type="PROSITE" id="PS50181"/>
    </source>
</evidence>
<feature type="domain" description="F-box" evidence="1">
    <location>
        <begin position="20"/>
        <end position="66"/>
    </location>
</feature>
<dbReference type="RefSeq" id="XP_033531651.1">
    <property type="nucleotide sequence ID" value="XM_033682602.1"/>
</dbReference>
<reference evidence="4" key="2">
    <citation type="submission" date="2020-04" db="EMBL/GenBank/DDBJ databases">
        <authorList>
            <consortium name="NCBI Genome Project"/>
        </authorList>
    </citation>
    <scope>NUCLEOTIDE SEQUENCE</scope>
    <source>
        <strain evidence="4">CBS 781.70</strain>
    </source>
</reference>
<evidence type="ECO:0000313" key="2">
    <source>
        <dbReference type="EMBL" id="KAF1810020.1"/>
    </source>
</evidence>
<protein>
    <recommendedName>
        <fullName evidence="1">F-box domain-containing protein</fullName>
    </recommendedName>
</protein>
<dbReference type="OrthoDB" id="3219396at2759"/>
<dbReference type="Pfam" id="PF12937">
    <property type="entry name" value="F-box-like"/>
    <property type="match status" value="1"/>
</dbReference>
<reference evidence="4" key="3">
    <citation type="submission" date="2025-04" db="UniProtKB">
        <authorList>
            <consortium name="RefSeq"/>
        </authorList>
    </citation>
    <scope>IDENTIFICATION</scope>
    <source>
        <strain evidence="4">CBS 781.70</strain>
    </source>
</reference>
<dbReference type="Proteomes" id="UP000504638">
    <property type="component" value="Unplaced"/>
</dbReference>
<dbReference type="InterPro" id="IPR015943">
    <property type="entry name" value="WD40/YVTN_repeat-like_dom_sf"/>
</dbReference>
<dbReference type="AlphaFoldDB" id="A0A6G1FWG2"/>